<dbReference type="EMBL" id="PZQS01000009">
    <property type="protein sequence ID" value="PVD24506.1"/>
    <property type="molecule type" value="Genomic_DNA"/>
</dbReference>
<evidence type="ECO:0000313" key="15">
    <source>
        <dbReference type="EMBL" id="PVD24506.1"/>
    </source>
</evidence>
<comment type="pathway">
    <text evidence="3">Lipid metabolism; bile acid biosynthesis.</text>
</comment>
<proteinExistence type="inferred from homology"/>
<comment type="similarity">
    <text evidence="4">Belongs to the cytochrome P450 family.</text>
</comment>
<evidence type="ECO:0000256" key="6">
    <source>
        <dbReference type="ARBA" id="ARBA00022723"/>
    </source>
</evidence>
<dbReference type="GO" id="GO:0006699">
    <property type="term" value="P:bile acid biosynthetic process"/>
    <property type="evidence" value="ECO:0007669"/>
    <property type="project" value="TreeGrafter"/>
</dbReference>
<keyword evidence="12" id="KW-0753">Steroid metabolism</keyword>
<dbReference type="PRINTS" id="PR00465">
    <property type="entry name" value="EP450IV"/>
</dbReference>
<dbReference type="InterPro" id="IPR050529">
    <property type="entry name" value="CYP450_sterol_14alpha_dmase"/>
</dbReference>
<evidence type="ECO:0000256" key="2">
    <source>
        <dbReference type="ARBA" id="ARBA00004586"/>
    </source>
</evidence>
<name>A0A2T7NTN6_POMCA</name>
<evidence type="ECO:0000256" key="7">
    <source>
        <dbReference type="ARBA" id="ARBA00022824"/>
    </source>
</evidence>
<evidence type="ECO:0000256" key="13">
    <source>
        <dbReference type="PIRSR" id="PIRSR000047-1"/>
    </source>
</evidence>
<keyword evidence="8" id="KW-0560">Oxidoreductase</keyword>
<protein>
    <recommendedName>
        <fullName evidence="17">Cytochrome P450</fullName>
    </recommendedName>
</protein>
<dbReference type="PANTHER" id="PTHR24304:SF4">
    <property type="entry name" value="CYTOCHROME P450"/>
    <property type="match status" value="1"/>
</dbReference>
<evidence type="ECO:0000256" key="11">
    <source>
        <dbReference type="ARBA" id="ARBA00023136"/>
    </source>
</evidence>
<dbReference type="GO" id="GO:0005506">
    <property type="term" value="F:iron ion binding"/>
    <property type="evidence" value="ECO:0007669"/>
    <property type="project" value="InterPro"/>
</dbReference>
<accession>A0A2T7NTN6</accession>
<keyword evidence="7" id="KW-0256">Endoplasmic reticulum</keyword>
<dbReference type="OrthoDB" id="6692864at2759"/>
<sequence>MLLLEEITNAQVGWRLTRLTLCTYLFAKAHSGIVSFSQGYRQDRVRKSEPPYVPGHFLWGNSAQFSKHHVRFLQTSQKQLGDIFTIRLLNHYFTVIMDPHCYETFVKVKNFDFFAIMHQVLNNVFALEVKSSRKLSIEIAKRLKGMYVNTTMDNFAKHVQNSFTDLTKTSAMTTSDCNANINTDGNTSVDWRREMLFTLMSKTMFPSLFYTLFGRSVDPSGEEKTKNFCPKVFHDNFNLFHKYFTYLWIGLPLKLFPQAVEALTVLLQQPTSHNMLRRDGVSEQIKVSINHFHQHGHSEQDIALYNLVIFHVNYNTFRAAYWCVYKLAEDPRILKDLERELHEAIEMKRADGEESVAFTLAEIGEFPLLDSFWKETLRMYSGTLMTRYITEDTEFEMPSGQKYTVRKGDRAVMCAAGVHMDPEIFEDPEVFKHKRFVNTTFYKYGKELKKLIFSFGSLCPGQRSAILQGKWFLMNLINSFSLQLPEGQKAEPNTEKYGNEILPPVNDVQIDFRPKEGAPVLVYSK</sequence>
<dbReference type="InterPro" id="IPR002403">
    <property type="entry name" value="Cyt_P450_E_grp-IV"/>
</dbReference>
<dbReference type="InterPro" id="IPR001128">
    <property type="entry name" value="Cyt_P450"/>
</dbReference>
<evidence type="ECO:0000256" key="4">
    <source>
        <dbReference type="ARBA" id="ARBA00010617"/>
    </source>
</evidence>
<reference evidence="15 16" key="1">
    <citation type="submission" date="2018-04" db="EMBL/GenBank/DDBJ databases">
        <title>The genome of golden apple snail Pomacea canaliculata provides insight into stress tolerance and invasive adaptation.</title>
        <authorList>
            <person name="Liu C."/>
            <person name="Liu B."/>
            <person name="Ren Y."/>
            <person name="Zhang Y."/>
            <person name="Wang H."/>
            <person name="Li S."/>
            <person name="Jiang F."/>
            <person name="Yin L."/>
            <person name="Zhang G."/>
            <person name="Qian W."/>
            <person name="Fan W."/>
        </authorList>
    </citation>
    <scope>NUCLEOTIDE SEQUENCE [LARGE SCALE GENOMIC DNA]</scope>
    <source>
        <strain evidence="15">SZHN2017</strain>
        <tissue evidence="15">Muscle</tissue>
    </source>
</reference>
<evidence type="ECO:0000256" key="10">
    <source>
        <dbReference type="ARBA" id="ARBA00023098"/>
    </source>
</evidence>
<feature type="binding site" evidence="14">
    <location>
        <position position="410"/>
    </location>
    <ligand>
        <name>substrate</name>
    </ligand>
</feature>
<dbReference type="Gene3D" id="1.10.630.10">
    <property type="entry name" value="Cytochrome P450"/>
    <property type="match status" value="1"/>
</dbReference>
<evidence type="ECO:0000256" key="5">
    <source>
        <dbReference type="ARBA" id="ARBA00022617"/>
    </source>
</evidence>
<evidence type="ECO:0000256" key="14">
    <source>
        <dbReference type="PIRSR" id="PIRSR000047-2"/>
    </source>
</evidence>
<dbReference type="STRING" id="400727.A0A2T7NTN6"/>
<evidence type="ECO:0000256" key="1">
    <source>
        <dbReference type="ARBA" id="ARBA00001971"/>
    </source>
</evidence>
<feature type="binding site" description="axial binding residue" evidence="13">
    <location>
        <position position="459"/>
    </location>
    <ligand>
        <name>heme</name>
        <dbReference type="ChEBI" id="CHEBI:30413"/>
    </ligand>
    <ligandPart>
        <name>Fe</name>
        <dbReference type="ChEBI" id="CHEBI:18248"/>
    </ligandPart>
</feature>
<keyword evidence="11" id="KW-0472">Membrane</keyword>
<dbReference type="Proteomes" id="UP000245119">
    <property type="component" value="Linkage Group LG9"/>
</dbReference>
<dbReference type="PIRSF" id="PIRSF000047">
    <property type="entry name" value="Cytochrome_CYPVIIA1"/>
    <property type="match status" value="1"/>
</dbReference>
<comment type="subcellular location">
    <subcellularLocation>
        <location evidence="2">Endoplasmic reticulum membrane</location>
    </subcellularLocation>
</comment>
<evidence type="ECO:0008006" key="17">
    <source>
        <dbReference type="Google" id="ProtNLM"/>
    </source>
</evidence>
<gene>
    <name evidence="15" type="ORF">C0Q70_14989</name>
</gene>
<evidence type="ECO:0000313" key="16">
    <source>
        <dbReference type="Proteomes" id="UP000245119"/>
    </source>
</evidence>
<dbReference type="Pfam" id="PF00067">
    <property type="entry name" value="p450"/>
    <property type="match status" value="2"/>
</dbReference>
<comment type="caution">
    <text evidence="15">The sequence shown here is derived from an EMBL/GenBank/DDBJ whole genome shotgun (WGS) entry which is preliminary data.</text>
</comment>
<comment type="cofactor">
    <cofactor evidence="1 13">
        <name>heme</name>
        <dbReference type="ChEBI" id="CHEBI:30413"/>
    </cofactor>
</comment>
<keyword evidence="16" id="KW-1185">Reference proteome</keyword>
<dbReference type="InterPro" id="IPR036396">
    <property type="entry name" value="Cyt_P450_sf"/>
</dbReference>
<keyword evidence="10" id="KW-0443">Lipid metabolism</keyword>
<dbReference type="PANTHER" id="PTHR24304">
    <property type="entry name" value="CYTOCHROME P450 FAMILY 7"/>
    <property type="match status" value="1"/>
</dbReference>
<keyword evidence="5 13" id="KW-0349">Heme</keyword>
<evidence type="ECO:0000256" key="8">
    <source>
        <dbReference type="ARBA" id="ARBA00023002"/>
    </source>
</evidence>
<keyword evidence="6 13" id="KW-0479">Metal-binding</keyword>
<dbReference type="SUPFAM" id="SSF48264">
    <property type="entry name" value="Cytochrome P450"/>
    <property type="match status" value="1"/>
</dbReference>
<keyword evidence="9 13" id="KW-0408">Iron</keyword>
<dbReference type="AlphaFoldDB" id="A0A2T7NTN6"/>
<feature type="binding site" evidence="14">
    <location>
        <position position="315"/>
    </location>
    <ligand>
        <name>substrate</name>
    </ligand>
</feature>
<dbReference type="GO" id="GO:0042632">
    <property type="term" value="P:cholesterol homeostasis"/>
    <property type="evidence" value="ECO:0007669"/>
    <property type="project" value="TreeGrafter"/>
</dbReference>
<dbReference type="GO" id="GO:0020037">
    <property type="term" value="F:heme binding"/>
    <property type="evidence" value="ECO:0007669"/>
    <property type="project" value="InterPro"/>
</dbReference>
<organism evidence="15 16">
    <name type="scientific">Pomacea canaliculata</name>
    <name type="common">Golden apple snail</name>
    <dbReference type="NCBI Taxonomy" id="400727"/>
    <lineage>
        <taxon>Eukaryota</taxon>
        <taxon>Metazoa</taxon>
        <taxon>Spiralia</taxon>
        <taxon>Lophotrochozoa</taxon>
        <taxon>Mollusca</taxon>
        <taxon>Gastropoda</taxon>
        <taxon>Caenogastropoda</taxon>
        <taxon>Architaenioglossa</taxon>
        <taxon>Ampullarioidea</taxon>
        <taxon>Ampullariidae</taxon>
        <taxon>Pomacea</taxon>
    </lineage>
</organism>
<evidence type="ECO:0000256" key="9">
    <source>
        <dbReference type="ARBA" id="ARBA00023004"/>
    </source>
</evidence>
<dbReference type="GO" id="GO:0005789">
    <property type="term" value="C:endoplasmic reticulum membrane"/>
    <property type="evidence" value="ECO:0007669"/>
    <property type="project" value="UniProtKB-SubCell"/>
</dbReference>
<dbReference type="GO" id="GO:0016705">
    <property type="term" value="F:oxidoreductase activity, acting on paired donors, with incorporation or reduction of molecular oxygen"/>
    <property type="evidence" value="ECO:0007669"/>
    <property type="project" value="InterPro"/>
</dbReference>
<evidence type="ECO:0000256" key="3">
    <source>
        <dbReference type="ARBA" id="ARBA00004860"/>
    </source>
</evidence>
<dbReference type="InterPro" id="IPR024204">
    <property type="entry name" value="Cyt_P450_CYP7A1-type"/>
</dbReference>
<dbReference type="GO" id="GO:0008395">
    <property type="term" value="F:steroid hydroxylase activity"/>
    <property type="evidence" value="ECO:0007669"/>
    <property type="project" value="TreeGrafter"/>
</dbReference>
<evidence type="ECO:0000256" key="12">
    <source>
        <dbReference type="ARBA" id="ARBA00023221"/>
    </source>
</evidence>